<evidence type="ECO:0000256" key="6">
    <source>
        <dbReference type="SAM" id="MobiDB-lite"/>
    </source>
</evidence>
<reference evidence="7" key="1">
    <citation type="submission" date="2021-05" db="EMBL/GenBank/DDBJ databases">
        <authorList>
            <person name="Tigano A."/>
        </authorList>
    </citation>
    <scope>NUCLEOTIDE SEQUENCE</scope>
</reference>
<dbReference type="GO" id="GO:0006646">
    <property type="term" value="P:phosphatidylethanolamine biosynthetic process"/>
    <property type="evidence" value="ECO:0007669"/>
    <property type="project" value="TreeGrafter"/>
</dbReference>
<sequence>MADYIHVPDEAPAVPKIDVTMDEKDYRSGALQLMKELRPNWKPAEIKLKFFTDGITNKLLGCYVGAVMQDVVLVRVYGNKTELLVDRENEVKSFRVLQAHRCAPSLYCTFNNGLCYQFLPGAALEPQHIRSQPLCRYQGTRGKIRTIRPGQIRTIRPDRARLEPLDRVPEDKLDRVPKDKLDWVPVDKLDRARLEPLDQARLEPLDRARLEPLDRVPKDKLDWVPEEPVVDRVTLDLVDKLDPLDRVAEDKLDWVRPDSRGSSGSVGLDPVDLLGRVRLDPVGTLDQVRLDPVGWARLEPLDQTGPLDTLDRVPEEKLDRARSEPLDRVPVDKLDRARLEPLDRVPKDKLDRARSESLDRVRLELLDRARLEPLDRVQRTS</sequence>
<accession>A0A8S4AGR0</accession>
<evidence type="ECO:0000313" key="7">
    <source>
        <dbReference type="EMBL" id="CAG5865242.1"/>
    </source>
</evidence>
<feature type="compositionally biased region" description="Basic and acidic residues" evidence="6">
    <location>
        <begin position="309"/>
        <end position="326"/>
    </location>
</feature>
<evidence type="ECO:0000256" key="3">
    <source>
        <dbReference type="ARBA" id="ARBA00037883"/>
    </source>
</evidence>
<dbReference type="AlphaFoldDB" id="A0A8S4AGR0"/>
<dbReference type="EMBL" id="CAJRST010000780">
    <property type="protein sequence ID" value="CAG5865242.1"/>
    <property type="molecule type" value="Genomic_DNA"/>
</dbReference>
<evidence type="ECO:0000256" key="4">
    <source>
        <dbReference type="ARBA" id="ARBA00038211"/>
    </source>
</evidence>
<evidence type="ECO:0000256" key="1">
    <source>
        <dbReference type="ARBA" id="ARBA00023209"/>
    </source>
</evidence>
<dbReference type="Proteomes" id="UP000677803">
    <property type="component" value="Unassembled WGS sequence"/>
</dbReference>
<protein>
    <recommendedName>
        <fullName evidence="5">ethanolamine kinase</fullName>
        <ecNumber evidence="5">2.7.1.82</ecNumber>
    </recommendedName>
</protein>
<keyword evidence="1" id="KW-0443">Lipid metabolism</keyword>
<keyword evidence="1" id="KW-0594">Phospholipid biosynthesis</keyword>
<evidence type="ECO:0000256" key="2">
    <source>
        <dbReference type="ARBA" id="ARBA00023264"/>
    </source>
</evidence>
<dbReference type="EC" id="2.7.1.82" evidence="5"/>
<dbReference type="OrthoDB" id="10267235at2759"/>
<evidence type="ECO:0000313" key="8">
    <source>
        <dbReference type="Proteomes" id="UP000677803"/>
    </source>
</evidence>
<dbReference type="GO" id="GO:0005737">
    <property type="term" value="C:cytoplasm"/>
    <property type="evidence" value="ECO:0007669"/>
    <property type="project" value="TreeGrafter"/>
</dbReference>
<dbReference type="InterPro" id="IPR011009">
    <property type="entry name" value="Kinase-like_dom_sf"/>
</dbReference>
<dbReference type="SUPFAM" id="SSF56112">
    <property type="entry name" value="Protein kinase-like (PK-like)"/>
    <property type="match status" value="1"/>
</dbReference>
<evidence type="ECO:0000256" key="5">
    <source>
        <dbReference type="ARBA" id="ARBA00038874"/>
    </source>
</evidence>
<comment type="pathway">
    <text evidence="3">Phospholipid metabolism; phosphatidylethanolamine biosynthesis; phosphatidylethanolamine from ethanolamine: step 1/3.</text>
</comment>
<dbReference type="PANTHER" id="PTHR22603">
    <property type="entry name" value="CHOLINE/ETHANOALAMINE KINASE"/>
    <property type="match status" value="1"/>
</dbReference>
<gene>
    <name evidence="7" type="ORF">MMEN_LOCUS1881</name>
</gene>
<dbReference type="PANTHER" id="PTHR22603:SF91">
    <property type="entry name" value="ETHANOLAMINE KINASE 1"/>
    <property type="match status" value="1"/>
</dbReference>
<name>A0A8S4AGR0_9TELE</name>
<dbReference type="Pfam" id="PF01633">
    <property type="entry name" value="Choline_kinase"/>
    <property type="match status" value="1"/>
</dbReference>
<keyword evidence="1" id="KW-0444">Lipid biosynthesis</keyword>
<keyword evidence="2" id="KW-1208">Phospholipid metabolism</keyword>
<organism evidence="7 8">
    <name type="scientific">Menidia menidia</name>
    <name type="common">Atlantic silverside</name>
    <dbReference type="NCBI Taxonomy" id="238744"/>
    <lineage>
        <taxon>Eukaryota</taxon>
        <taxon>Metazoa</taxon>
        <taxon>Chordata</taxon>
        <taxon>Craniata</taxon>
        <taxon>Vertebrata</taxon>
        <taxon>Euteleostomi</taxon>
        <taxon>Actinopterygii</taxon>
        <taxon>Neopterygii</taxon>
        <taxon>Teleostei</taxon>
        <taxon>Neoteleostei</taxon>
        <taxon>Acanthomorphata</taxon>
        <taxon>Ovalentaria</taxon>
        <taxon>Atherinomorphae</taxon>
        <taxon>Atheriniformes</taxon>
        <taxon>Atherinopsidae</taxon>
        <taxon>Menidiinae</taxon>
        <taxon>Menidia</taxon>
    </lineage>
</organism>
<comment type="caution">
    <text evidence="7">The sequence shown here is derived from an EMBL/GenBank/DDBJ whole genome shotgun (WGS) entry which is preliminary data.</text>
</comment>
<comment type="similarity">
    <text evidence="4">Belongs to the choline/ethanolamine kinase family.</text>
</comment>
<keyword evidence="8" id="KW-1185">Reference proteome</keyword>
<dbReference type="Gene3D" id="3.30.200.20">
    <property type="entry name" value="Phosphorylase Kinase, domain 1"/>
    <property type="match status" value="1"/>
</dbReference>
<proteinExistence type="inferred from homology"/>
<dbReference type="GO" id="GO:0004305">
    <property type="term" value="F:ethanolamine kinase activity"/>
    <property type="evidence" value="ECO:0007669"/>
    <property type="project" value="UniProtKB-EC"/>
</dbReference>
<feature type="region of interest" description="Disordered" evidence="6">
    <location>
        <begin position="304"/>
        <end position="326"/>
    </location>
</feature>